<dbReference type="EMBL" id="BTGU01000014">
    <property type="protein sequence ID" value="GMN42577.1"/>
    <property type="molecule type" value="Genomic_DNA"/>
</dbReference>
<keyword evidence="5" id="KW-1185">Reference proteome</keyword>
<feature type="domain" description="PdxS/SNZ N-terminal" evidence="3">
    <location>
        <begin position="1"/>
        <end position="31"/>
    </location>
</feature>
<evidence type="ECO:0000259" key="3">
    <source>
        <dbReference type="Pfam" id="PF01680"/>
    </source>
</evidence>
<evidence type="ECO:0000313" key="5">
    <source>
        <dbReference type="Proteomes" id="UP001187192"/>
    </source>
</evidence>
<evidence type="ECO:0000256" key="1">
    <source>
        <dbReference type="ARBA" id="ARBA00007281"/>
    </source>
</evidence>
<dbReference type="Gramene" id="FCD_00001791-RA">
    <property type="protein sequence ID" value="FCD_00001791-RA:cds"/>
    <property type="gene ID" value="FCD_00001791"/>
</dbReference>
<dbReference type="PROSITE" id="PS51129">
    <property type="entry name" value="PDXS_SNZ_2"/>
    <property type="match status" value="1"/>
</dbReference>
<name>A0AA88A187_FICCA</name>
<evidence type="ECO:0000256" key="2">
    <source>
        <dbReference type="PROSITE-ProRule" id="PRU00481"/>
    </source>
</evidence>
<accession>A0AA88A187</accession>
<comment type="similarity">
    <text evidence="1 2">Belongs to the PdxS/SNZ family.</text>
</comment>
<proteinExistence type="inferred from homology"/>
<reference evidence="4" key="1">
    <citation type="submission" date="2023-07" db="EMBL/GenBank/DDBJ databases">
        <title>draft genome sequence of fig (Ficus carica).</title>
        <authorList>
            <person name="Takahashi T."/>
            <person name="Nishimura K."/>
        </authorList>
    </citation>
    <scope>NUCLEOTIDE SEQUENCE</scope>
</reference>
<organism evidence="4 5">
    <name type="scientific">Ficus carica</name>
    <name type="common">Common fig</name>
    <dbReference type="NCBI Taxonomy" id="3494"/>
    <lineage>
        <taxon>Eukaryota</taxon>
        <taxon>Viridiplantae</taxon>
        <taxon>Streptophyta</taxon>
        <taxon>Embryophyta</taxon>
        <taxon>Tracheophyta</taxon>
        <taxon>Spermatophyta</taxon>
        <taxon>Magnoliopsida</taxon>
        <taxon>eudicotyledons</taxon>
        <taxon>Gunneridae</taxon>
        <taxon>Pentapetalae</taxon>
        <taxon>rosids</taxon>
        <taxon>fabids</taxon>
        <taxon>Rosales</taxon>
        <taxon>Moraceae</taxon>
        <taxon>Ficeae</taxon>
        <taxon>Ficus</taxon>
    </lineage>
</organism>
<dbReference type="Gene3D" id="3.20.20.70">
    <property type="entry name" value="Aldolase class I"/>
    <property type="match status" value="1"/>
</dbReference>
<dbReference type="GO" id="GO:0042823">
    <property type="term" value="P:pyridoxal phosphate biosynthetic process"/>
    <property type="evidence" value="ECO:0007669"/>
    <property type="project" value="InterPro"/>
</dbReference>
<comment type="caution">
    <text evidence="4">The sequence shown here is derived from an EMBL/GenBank/DDBJ whole genome shotgun (WGS) entry which is preliminary data.</text>
</comment>
<evidence type="ECO:0000313" key="4">
    <source>
        <dbReference type="EMBL" id="GMN42577.1"/>
    </source>
</evidence>
<dbReference type="Proteomes" id="UP001187192">
    <property type="component" value="Unassembled WGS sequence"/>
</dbReference>
<dbReference type="InterPro" id="IPR013785">
    <property type="entry name" value="Aldolase_TIM"/>
</dbReference>
<dbReference type="AlphaFoldDB" id="A0AA88A187"/>
<dbReference type="InterPro" id="IPR001852">
    <property type="entry name" value="PdxS/SNZ"/>
</dbReference>
<dbReference type="Pfam" id="PF01680">
    <property type="entry name" value="SOR_SNZ"/>
    <property type="match status" value="1"/>
</dbReference>
<protein>
    <recommendedName>
        <fullName evidence="3">PdxS/SNZ N-terminal domain-containing protein</fullName>
    </recommendedName>
</protein>
<dbReference type="InterPro" id="IPR033755">
    <property type="entry name" value="PdxS/SNZ_N"/>
</dbReference>
<sequence length="45" mass="4650">MAQMLRGGTILEVTAIDQAKLAEDAEACAISEFRSSAGVAISARP</sequence>
<gene>
    <name evidence="4" type="ORF">TIFTF001_011788</name>
</gene>